<dbReference type="AlphaFoldDB" id="A0A132NC53"/>
<accession>A0A132NC53</accession>
<protein>
    <recommendedName>
        <fullName evidence="3">Colicin E3-like ribonuclease domain-containing protein</fullName>
    </recommendedName>
</protein>
<feature type="signal peptide" evidence="2">
    <location>
        <begin position="1"/>
        <end position="17"/>
    </location>
</feature>
<reference evidence="7" key="3">
    <citation type="submission" date="2015-04" db="EMBL/GenBank/DDBJ databases">
        <title>Physiological reanalysis, assessment of diazotrophy, and genome sequences of multiple isolates of Streptomyces thermoautotrophicus.</title>
        <authorList>
            <person name="MacKellar D.C."/>
            <person name="Lieber L."/>
            <person name="Norman J."/>
            <person name="Bolger A."/>
            <person name="Tobin C."/>
            <person name="Murray J.W."/>
            <person name="Chang R."/>
            <person name="Ford T."/>
            <person name="Nguyen P.Q."/>
            <person name="Woodward J."/>
            <person name="Permingeat H."/>
            <person name="Joshi N.S."/>
            <person name="Silver P.A."/>
            <person name="Usadel B."/>
            <person name="Rutherford A.W."/>
            <person name="Friesen M."/>
            <person name="Prell J."/>
        </authorList>
    </citation>
    <scope>NUCLEOTIDE SEQUENCE [LARGE SCALE GENOMIC DNA]</scope>
    <source>
        <strain evidence="7">H1</strain>
    </source>
</reference>
<dbReference type="EMBL" id="LAXD01000001">
    <property type="protein sequence ID" value="KWX03102.1"/>
    <property type="molecule type" value="Genomic_DNA"/>
</dbReference>
<dbReference type="InterPro" id="IPR009105">
    <property type="entry name" value="Colicin_E3_ribonuclease"/>
</dbReference>
<proteinExistence type="predicted"/>
<gene>
    <name evidence="5" type="ORF">LI90_4152</name>
    <name evidence="4" type="ORF">TH66_21810</name>
    <name evidence="6" type="ORF">TR74_17810</name>
</gene>
<dbReference type="EMBL" id="JYIJ01000019">
    <property type="protein sequence ID" value="KWW97980.1"/>
    <property type="molecule type" value="Genomic_DNA"/>
</dbReference>
<dbReference type="GO" id="GO:0016788">
    <property type="term" value="F:hydrolase activity, acting on ester bonds"/>
    <property type="evidence" value="ECO:0007669"/>
    <property type="project" value="InterPro"/>
</dbReference>
<reference evidence="6 9" key="1">
    <citation type="submission" date="2015-02" db="EMBL/GenBank/DDBJ databases">
        <title>Physiological reanalysis, assessment of diazotrophy, and genome sequences of multiple isolates of Streptomyces thermoautotrophicus.</title>
        <authorList>
            <person name="MacKellar D.C."/>
            <person name="Lieber L."/>
            <person name="Norman J."/>
            <person name="Bolger A."/>
            <person name="Tobin C."/>
            <person name="Murray J.W."/>
            <person name="Prell J."/>
        </authorList>
    </citation>
    <scope>NUCLEOTIDE SEQUENCE [LARGE SCALE GENOMIC DNA]</scope>
    <source>
        <strain evidence="6 9">UBT1</strain>
    </source>
</reference>
<evidence type="ECO:0000313" key="7">
    <source>
        <dbReference type="Proteomes" id="UP000070188"/>
    </source>
</evidence>
<reference evidence="5" key="4">
    <citation type="submission" date="2015-04" db="EMBL/GenBank/DDBJ databases">
        <title>Physiological reanalysis, assessment of diazotrophy, and genome sequences of multiple isolates of Streptomyces thermoautotrophicus.</title>
        <authorList>
            <person name="MacKellar D.C."/>
            <person name="Lieber L."/>
            <person name="Norman J."/>
            <person name="Bolger A."/>
            <person name="Tobin C."/>
            <person name="Murray J.W."/>
            <person name="Woodward J."/>
            <person name="Friesen M."/>
            <person name="Prell J."/>
        </authorList>
    </citation>
    <scope>NUCLEOTIDE SEQUENCE [LARGE SCALE GENOMIC DNA]</scope>
    <source>
        <strain evidence="5">H1</strain>
    </source>
</reference>
<comment type="caution">
    <text evidence="6">The sequence shown here is derived from an EMBL/GenBank/DDBJ whole genome shotgun (WGS) entry which is preliminary data.</text>
</comment>
<dbReference type="OrthoDB" id="582519at2"/>
<feature type="region of interest" description="Disordered" evidence="1">
    <location>
        <begin position="116"/>
        <end position="144"/>
    </location>
</feature>
<evidence type="ECO:0000313" key="4">
    <source>
        <dbReference type="EMBL" id="KWW97980.1"/>
    </source>
</evidence>
<dbReference type="PATRIC" id="fig|1469144.10.peg.4453"/>
<dbReference type="GO" id="GO:0003723">
    <property type="term" value="F:RNA binding"/>
    <property type="evidence" value="ECO:0007669"/>
    <property type="project" value="InterPro"/>
</dbReference>
<dbReference type="Proteomes" id="UP000070659">
    <property type="component" value="Unassembled WGS sequence"/>
</dbReference>
<dbReference type="Pfam" id="PF09000">
    <property type="entry name" value="Cytotoxic"/>
    <property type="match status" value="1"/>
</dbReference>
<feature type="domain" description="Colicin E3-like ribonuclease" evidence="3">
    <location>
        <begin position="90"/>
        <end position="138"/>
    </location>
</feature>
<dbReference type="RefSeq" id="WP_066890514.1">
    <property type="nucleotide sequence ID" value="NZ_JYIJ01000019.1"/>
</dbReference>
<keyword evidence="2" id="KW-0732">Signal</keyword>
<evidence type="ECO:0000313" key="9">
    <source>
        <dbReference type="Proteomes" id="UP000070659"/>
    </source>
</evidence>
<dbReference type="InterPro" id="IPR036725">
    <property type="entry name" value="ColE3_ribonuclease_sf"/>
</dbReference>
<dbReference type="Proteomes" id="UP000070188">
    <property type="component" value="Unassembled WGS sequence"/>
</dbReference>
<sequence length="144" mass="15975">MVRLSALALAGVLMVVAAETQGCEASSGGGGGRGCVTKHEVRRAAVAVDDGPVAEAKKPRPRPKKEQVKPTCTPANARFWKSLDRYRGKCRTDGKRVYYWDRLHGDLEVFNRKTRKHEGSVHPDTGKYLKDPVKGRKLDEDRDC</sequence>
<dbReference type="STRING" id="1469144.LI90_4152"/>
<name>A0A132NC53_9ACTN</name>
<evidence type="ECO:0000313" key="8">
    <source>
        <dbReference type="Proteomes" id="UP000070598"/>
    </source>
</evidence>
<feature type="chain" id="PRO_5044056429" description="Colicin E3-like ribonuclease domain-containing protein" evidence="2">
    <location>
        <begin position="18"/>
        <end position="144"/>
    </location>
</feature>
<evidence type="ECO:0000256" key="2">
    <source>
        <dbReference type="SAM" id="SignalP"/>
    </source>
</evidence>
<evidence type="ECO:0000256" key="1">
    <source>
        <dbReference type="SAM" id="MobiDB-lite"/>
    </source>
</evidence>
<evidence type="ECO:0000313" key="6">
    <source>
        <dbReference type="EMBL" id="KWX07739.1"/>
    </source>
</evidence>
<evidence type="ECO:0000313" key="5">
    <source>
        <dbReference type="EMBL" id="KWX03102.1"/>
    </source>
</evidence>
<dbReference type="SUPFAM" id="SSF63840">
    <property type="entry name" value="Ribonuclease domain of colicin E3"/>
    <property type="match status" value="1"/>
</dbReference>
<dbReference type="Proteomes" id="UP000070598">
    <property type="component" value="Unassembled WGS sequence"/>
</dbReference>
<organism evidence="6 8">
    <name type="scientific">Carbonactinospora thermoautotrophica</name>
    <dbReference type="NCBI Taxonomy" id="1469144"/>
    <lineage>
        <taxon>Bacteria</taxon>
        <taxon>Bacillati</taxon>
        <taxon>Actinomycetota</taxon>
        <taxon>Actinomycetes</taxon>
        <taxon>Kitasatosporales</taxon>
        <taxon>Carbonactinosporaceae</taxon>
        <taxon>Carbonactinospora</taxon>
    </lineage>
</organism>
<dbReference type="EMBL" id="JYIK01001038">
    <property type="protein sequence ID" value="KWX07739.1"/>
    <property type="molecule type" value="Genomic_DNA"/>
</dbReference>
<evidence type="ECO:0000259" key="3">
    <source>
        <dbReference type="Pfam" id="PF09000"/>
    </source>
</evidence>
<keyword evidence="7" id="KW-1185">Reference proteome</keyword>
<reference evidence="8" key="2">
    <citation type="submission" date="2015-02" db="EMBL/GenBank/DDBJ databases">
        <title>Physiological reanalysis, assessment of diazotrophy, and genome sequences of multiple isolates of Streptomyces thermoautotrophicus.</title>
        <authorList>
            <person name="MacKellar D.C."/>
            <person name="Lieber L."/>
            <person name="Norman J."/>
            <person name="Bolger A."/>
            <person name="Tobin C."/>
            <person name="Murray J.W."/>
            <person name="Friesen M."/>
            <person name="Prell J."/>
        </authorList>
    </citation>
    <scope>NUCLEOTIDE SEQUENCE [LARGE SCALE GENOMIC DNA]</scope>
    <source>
        <strain evidence="8">UBT1</strain>
    </source>
</reference>
<feature type="region of interest" description="Disordered" evidence="1">
    <location>
        <begin position="46"/>
        <end position="71"/>
    </location>
</feature>
<dbReference type="Gene3D" id="3.10.380.10">
    <property type="entry name" value="Colicin E3-like ribonuclease domain"/>
    <property type="match status" value="1"/>
</dbReference>
<dbReference type="GO" id="GO:0043022">
    <property type="term" value="F:ribosome binding"/>
    <property type="evidence" value="ECO:0007669"/>
    <property type="project" value="InterPro"/>
</dbReference>